<dbReference type="OrthoDB" id="975864at2"/>
<proteinExistence type="predicted"/>
<dbReference type="RefSeq" id="WP_125018502.1">
    <property type="nucleotide sequence ID" value="NZ_RQVQ01000010.1"/>
</dbReference>
<organism evidence="1 2">
    <name type="scientific">Paenimyroides tangerinum</name>
    <dbReference type="NCBI Taxonomy" id="2488728"/>
    <lineage>
        <taxon>Bacteria</taxon>
        <taxon>Pseudomonadati</taxon>
        <taxon>Bacteroidota</taxon>
        <taxon>Flavobacteriia</taxon>
        <taxon>Flavobacteriales</taxon>
        <taxon>Flavobacteriaceae</taxon>
        <taxon>Paenimyroides</taxon>
    </lineage>
</organism>
<name>A0A3P3W993_9FLAO</name>
<reference evidence="1 2" key="1">
    <citation type="submission" date="2018-11" db="EMBL/GenBank/DDBJ databases">
        <title>Flavobacterium sp. nov., YIM 102701-2 draft genome.</title>
        <authorList>
            <person name="Li G."/>
            <person name="Jiang Y."/>
        </authorList>
    </citation>
    <scope>NUCLEOTIDE SEQUENCE [LARGE SCALE GENOMIC DNA]</scope>
    <source>
        <strain evidence="1 2">YIM 102701-2</strain>
    </source>
</reference>
<dbReference type="AlphaFoldDB" id="A0A3P3W993"/>
<comment type="caution">
    <text evidence="1">The sequence shown here is derived from an EMBL/GenBank/DDBJ whole genome shotgun (WGS) entry which is preliminary data.</text>
</comment>
<keyword evidence="2" id="KW-1185">Reference proteome</keyword>
<evidence type="ECO:0000313" key="1">
    <source>
        <dbReference type="EMBL" id="RRJ91570.1"/>
    </source>
</evidence>
<gene>
    <name evidence="1" type="ORF">EG240_06075</name>
</gene>
<protein>
    <recommendedName>
        <fullName evidence="3">PIN like domain-containing protein</fullName>
    </recommendedName>
</protein>
<evidence type="ECO:0008006" key="3">
    <source>
        <dbReference type="Google" id="ProtNLM"/>
    </source>
</evidence>
<dbReference type="EMBL" id="RQVQ01000010">
    <property type="protein sequence ID" value="RRJ91570.1"/>
    <property type="molecule type" value="Genomic_DNA"/>
</dbReference>
<sequence length="419" mass="49605">MKELEFKKLFSKLSHIKALSTDSKFDEIVQNLVLFVLFNSQKLDLKNDNDIKKAIIEYYGINIKTSLIQPAIDKLLFTNKLIKDSTNKILYLSETSKKEIEQKNTENDEIQNSVKKNWFKEISKIYDFFQEEDFNELWTLLNKYLSAIFEKNGIQTINFLNPSIVKDDLDYRSNIIILESIFETENKKINIEVFEKTVNIFIQNADEIRAKYISQLADATFTSFALLSDDETKKFLNGKFSEMRLFLDTNFIFGILDLHKNNEDSSAKEIIEELKKNNLPFKLMYHPETLNEFKRTFDSKSILLKNTKWTKEISKLALEINQLSPIEELYHKQNLNDEIDPTLFLEKYDQVDKILNNLGLIEYHPRFQSNDEKYEIENDVNEFQKFYESNKNRKFKSFQNFKHDITVIREVRALNPKNG</sequence>
<evidence type="ECO:0000313" key="2">
    <source>
        <dbReference type="Proteomes" id="UP000275719"/>
    </source>
</evidence>
<accession>A0A3P3W993</accession>
<dbReference type="Proteomes" id="UP000275719">
    <property type="component" value="Unassembled WGS sequence"/>
</dbReference>